<dbReference type="PANTHER" id="PTHR33204:SF18">
    <property type="entry name" value="TRANSCRIPTIONAL REGULATORY PROTEIN"/>
    <property type="match status" value="1"/>
</dbReference>
<sequence>MVTTPNESSDIVYSVDCPTRDVMDQISNKWVTLIMIALADEPKRFRRLMRQVQGISQKMLTQTLRGLERDGLVNRAVLPTSPIQVEYSLTTLGRSLYVPLVELRTWSEKNIEAITAARADFGR</sequence>
<evidence type="ECO:0000256" key="3">
    <source>
        <dbReference type="ARBA" id="ARBA00023163"/>
    </source>
</evidence>
<keyword evidence="2" id="KW-0238">DNA-binding</keyword>
<dbReference type="InterPro" id="IPR036390">
    <property type="entry name" value="WH_DNA-bd_sf"/>
</dbReference>
<reference evidence="5 6" key="1">
    <citation type="submission" date="2021-02" db="EMBL/GenBank/DDBJ databases">
        <title>Brevundimonas sp. CS1 genome sequence.</title>
        <authorList>
            <person name="Lee K."/>
            <person name="Choi Y.-J."/>
            <person name="Son H.-R."/>
        </authorList>
    </citation>
    <scope>NUCLEOTIDE SEQUENCE [LARGE SCALE GENOMIC DNA]</scope>
    <source>
        <strain evidence="5 6">CS1</strain>
    </source>
</reference>
<keyword evidence="3" id="KW-0804">Transcription</keyword>
<dbReference type="InterPro" id="IPR036388">
    <property type="entry name" value="WH-like_DNA-bd_sf"/>
</dbReference>
<name>A0ABX7LPJ7_9CAUL</name>
<dbReference type="PANTHER" id="PTHR33204">
    <property type="entry name" value="TRANSCRIPTIONAL REGULATOR, MARR FAMILY"/>
    <property type="match status" value="1"/>
</dbReference>
<dbReference type="Gene3D" id="1.10.10.10">
    <property type="entry name" value="Winged helix-like DNA-binding domain superfamily/Winged helix DNA-binding domain"/>
    <property type="match status" value="1"/>
</dbReference>
<evidence type="ECO:0000259" key="4">
    <source>
        <dbReference type="PROSITE" id="PS51118"/>
    </source>
</evidence>
<proteinExistence type="predicted"/>
<dbReference type="Pfam" id="PF01638">
    <property type="entry name" value="HxlR"/>
    <property type="match status" value="1"/>
</dbReference>
<evidence type="ECO:0000256" key="2">
    <source>
        <dbReference type="ARBA" id="ARBA00023125"/>
    </source>
</evidence>
<organism evidence="5 6">
    <name type="scientific">Brevundimonas fontaquae</name>
    <dbReference type="NCBI Taxonomy" id="2813778"/>
    <lineage>
        <taxon>Bacteria</taxon>
        <taxon>Pseudomonadati</taxon>
        <taxon>Pseudomonadota</taxon>
        <taxon>Alphaproteobacteria</taxon>
        <taxon>Caulobacterales</taxon>
        <taxon>Caulobacteraceae</taxon>
        <taxon>Brevundimonas</taxon>
    </lineage>
</organism>
<feature type="domain" description="HTH hxlR-type" evidence="4">
    <location>
        <begin position="17"/>
        <end position="115"/>
    </location>
</feature>
<dbReference type="EMBL" id="CP070968">
    <property type="protein sequence ID" value="QSF54758.1"/>
    <property type="molecule type" value="Genomic_DNA"/>
</dbReference>
<keyword evidence="6" id="KW-1185">Reference proteome</keyword>
<dbReference type="InterPro" id="IPR002577">
    <property type="entry name" value="HTH_HxlR"/>
</dbReference>
<dbReference type="RefSeq" id="WP_205682193.1">
    <property type="nucleotide sequence ID" value="NZ_CP070968.1"/>
</dbReference>
<evidence type="ECO:0000313" key="6">
    <source>
        <dbReference type="Proteomes" id="UP000662957"/>
    </source>
</evidence>
<accession>A0ABX7LPJ7</accession>
<dbReference type="PROSITE" id="PS51118">
    <property type="entry name" value="HTH_HXLR"/>
    <property type="match status" value="1"/>
</dbReference>
<evidence type="ECO:0000256" key="1">
    <source>
        <dbReference type="ARBA" id="ARBA00023015"/>
    </source>
</evidence>
<protein>
    <submittedName>
        <fullName evidence="5">Helix-turn-helix transcriptional regulator</fullName>
    </submittedName>
</protein>
<keyword evidence="1" id="KW-0805">Transcription regulation</keyword>
<dbReference type="SUPFAM" id="SSF46785">
    <property type="entry name" value="Winged helix' DNA-binding domain"/>
    <property type="match status" value="1"/>
</dbReference>
<evidence type="ECO:0000313" key="5">
    <source>
        <dbReference type="EMBL" id="QSF54758.1"/>
    </source>
</evidence>
<gene>
    <name evidence="5" type="ORF">JX001_02750</name>
</gene>
<dbReference type="Proteomes" id="UP000662957">
    <property type="component" value="Chromosome"/>
</dbReference>